<dbReference type="InterPro" id="IPR002559">
    <property type="entry name" value="Transposase_11"/>
</dbReference>
<dbReference type="Proteomes" id="UP001523565">
    <property type="component" value="Unassembled WGS sequence"/>
</dbReference>
<feature type="domain" description="Transposase IS4-like" evidence="1">
    <location>
        <begin position="223"/>
        <end position="368"/>
    </location>
</feature>
<comment type="caution">
    <text evidence="2">The sequence shown here is derived from an EMBL/GenBank/DDBJ whole genome shotgun (WGS) entry which is preliminary data.</text>
</comment>
<dbReference type="Pfam" id="PF01609">
    <property type="entry name" value="DDE_Tnp_1"/>
    <property type="match status" value="1"/>
</dbReference>
<evidence type="ECO:0000313" key="3">
    <source>
        <dbReference type="Proteomes" id="UP001523565"/>
    </source>
</evidence>
<dbReference type="EMBL" id="JAMZFV010000069">
    <property type="protein sequence ID" value="MCP1111610.1"/>
    <property type="molecule type" value="Genomic_DNA"/>
</dbReference>
<dbReference type="InterPro" id="IPR012337">
    <property type="entry name" value="RNaseH-like_sf"/>
</dbReference>
<accession>A0ABT1ELM9</accession>
<dbReference type="RefSeq" id="WP_262070462.1">
    <property type="nucleotide sequence ID" value="NZ_JAMXOC010000069.1"/>
</dbReference>
<proteinExistence type="predicted"/>
<reference evidence="2 3" key="1">
    <citation type="journal article" date="2022" name="Genome Biol. Evol.">
        <title>Host diet, physiology and behaviors set the stage for Lachnospiraceae cladogenesis.</title>
        <authorList>
            <person name="Vera-Ponce De Leon A."/>
            <person name="Schneider M."/>
            <person name="Jahnes B.C."/>
            <person name="Sadowski V."/>
            <person name="Camuy-Velez L.A."/>
            <person name="Duan J."/>
            <person name="Sabree Z.L."/>
        </authorList>
    </citation>
    <scope>NUCLEOTIDE SEQUENCE [LARGE SCALE GENOMIC DNA]</scope>
    <source>
        <strain evidence="2 3">PAL227</strain>
    </source>
</reference>
<protein>
    <submittedName>
        <fullName evidence="2">Transposase</fullName>
    </submittedName>
</protein>
<evidence type="ECO:0000259" key="1">
    <source>
        <dbReference type="Pfam" id="PF01609"/>
    </source>
</evidence>
<organism evidence="2 3">
    <name type="scientific">Ohessyouella blattaphilus</name>
    <dbReference type="NCBI Taxonomy" id="2949333"/>
    <lineage>
        <taxon>Bacteria</taxon>
        <taxon>Bacillati</taxon>
        <taxon>Bacillota</taxon>
        <taxon>Clostridia</taxon>
        <taxon>Lachnospirales</taxon>
        <taxon>Lachnospiraceae</taxon>
        <taxon>Ohessyouella</taxon>
    </lineage>
</organism>
<gene>
    <name evidence="2" type="ORF">NK118_15300</name>
</gene>
<evidence type="ECO:0000313" key="2">
    <source>
        <dbReference type="EMBL" id="MCP1111610.1"/>
    </source>
</evidence>
<dbReference type="SUPFAM" id="SSF53098">
    <property type="entry name" value="Ribonuclease H-like"/>
    <property type="match status" value="1"/>
</dbReference>
<sequence>MTRAERRILKKSETEPVIALRDSISHYYPEFNNRLNATRDPRDVRYITYTPATMLGTGLLKNICGIESMQQMTERFNQEECIKNISNLFSNNNEELPHYVTLNEYLKNVDIAELRKVRKDIVTKLLRGRSFENGRYKKKWLVIVDATWLQVYGKEQDGNCLVQKHVTENGEEHCVWYRVVLEAKIVLGDGLIISLDTEFIENNSIDAVQQKEMSAEEIKQDCETKAFKRLARRLKKEYPRLPICLLGDSLYASNPVFELCRENDWDFIIRYKKGSIPTLQKEYESLPEREAGRDGKSEFANELDYKGKLINMLRYKESRNVDGKIVETTFQWLTSFTITSSNAEKMAQVGRKRWMIENEGFNVQKNLRYDLEHGNSKNSTALKNHYLLTQIADIFRQLYVYRYLRRLGQKRTEKNISSDLLASFARQLIREDIFNPKAGDNKVTC</sequence>
<name>A0ABT1ELM9_9FIRM</name>
<keyword evidence="3" id="KW-1185">Reference proteome</keyword>